<keyword evidence="4" id="KW-1185">Reference proteome</keyword>
<dbReference type="AlphaFoldDB" id="A0AAU9D2J6"/>
<dbReference type="InterPro" id="IPR013321">
    <property type="entry name" value="Arc_rbn_hlx_hlx"/>
</dbReference>
<dbReference type="EMBL" id="AP026802">
    <property type="protein sequence ID" value="BDR57688.1"/>
    <property type="molecule type" value="Genomic_DNA"/>
</dbReference>
<dbReference type="InterPro" id="IPR007337">
    <property type="entry name" value="RelB/DinJ"/>
</dbReference>
<dbReference type="NCBIfam" id="TIGR02384">
    <property type="entry name" value="RelB_DinJ"/>
    <property type="match status" value="1"/>
</dbReference>
<organism evidence="3 4">
    <name type="scientific">Xylocopilactobacillus apicola</name>
    <dbReference type="NCBI Taxonomy" id="2932184"/>
    <lineage>
        <taxon>Bacteria</taxon>
        <taxon>Bacillati</taxon>
        <taxon>Bacillota</taxon>
        <taxon>Bacilli</taxon>
        <taxon>Lactobacillales</taxon>
        <taxon>Lactobacillaceae</taxon>
        <taxon>Xylocopilactobacillus</taxon>
    </lineage>
</organism>
<dbReference type="Proteomes" id="UP001321861">
    <property type="component" value="Chromosome"/>
</dbReference>
<sequence length="90" mass="10072">MDKKRIQIQVDKDLAEDTEQVLKELGLTPTTAITILYKQIVAKGALPFEIALTDAQKATLNFLKLTEDTPVTVFNNADEVAKWLNDPNED</sequence>
<evidence type="ECO:0000313" key="3">
    <source>
        <dbReference type="EMBL" id="BDR57688.1"/>
    </source>
</evidence>
<dbReference type="GO" id="GO:0006351">
    <property type="term" value="P:DNA-templated transcription"/>
    <property type="evidence" value="ECO:0007669"/>
    <property type="project" value="TreeGrafter"/>
</dbReference>
<evidence type="ECO:0000313" key="4">
    <source>
        <dbReference type="Proteomes" id="UP001321861"/>
    </source>
</evidence>
<protein>
    <submittedName>
        <fullName evidence="3">DNA-damage-inducible protein J</fullName>
    </submittedName>
</protein>
<proteinExistence type="inferred from homology"/>
<keyword evidence="2" id="KW-1277">Toxin-antitoxin system</keyword>
<gene>
    <name evidence="3" type="primary">orf1</name>
    <name evidence="3" type="ORF">XA3_01290</name>
</gene>
<reference evidence="3 4" key="1">
    <citation type="journal article" date="2023" name="Microbiol. Spectr.">
        <title>Symbiosis of Carpenter Bees with Uncharacterized Lactic Acid Bacteria Showing NAD Auxotrophy.</title>
        <authorList>
            <person name="Kawasaki S."/>
            <person name="Ozawa K."/>
            <person name="Mori T."/>
            <person name="Yamamoto A."/>
            <person name="Ito M."/>
            <person name="Ohkuma M."/>
            <person name="Sakamoto M."/>
            <person name="Matsutani M."/>
        </authorList>
    </citation>
    <scope>NUCLEOTIDE SEQUENCE [LARGE SCALE GENOMIC DNA]</scope>
    <source>
        <strain evidence="3 4">XA3</strain>
    </source>
</reference>
<dbReference type="RefSeq" id="WP_317635638.1">
    <property type="nucleotide sequence ID" value="NZ_AP026802.1"/>
</dbReference>
<dbReference type="Pfam" id="PF04221">
    <property type="entry name" value="RelB"/>
    <property type="match status" value="1"/>
</dbReference>
<evidence type="ECO:0000256" key="1">
    <source>
        <dbReference type="ARBA" id="ARBA00010562"/>
    </source>
</evidence>
<dbReference type="GO" id="GO:0006355">
    <property type="term" value="P:regulation of DNA-templated transcription"/>
    <property type="evidence" value="ECO:0007669"/>
    <property type="project" value="InterPro"/>
</dbReference>
<evidence type="ECO:0000256" key="2">
    <source>
        <dbReference type="ARBA" id="ARBA00022649"/>
    </source>
</evidence>
<comment type="similarity">
    <text evidence="1">Belongs to the RelB/DinJ antitoxin family.</text>
</comment>
<dbReference type="KEGG" id="xap:XA3_01290"/>
<dbReference type="PANTHER" id="PTHR38781">
    <property type="entry name" value="ANTITOXIN DINJ-RELATED"/>
    <property type="match status" value="1"/>
</dbReference>
<name>A0AAU9D2J6_9LACO</name>
<dbReference type="Gene3D" id="1.10.1220.10">
    <property type="entry name" value="Met repressor-like"/>
    <property type="match status" value="1"/>
</dbReference>
<accession>A0AAU9D2J6</accession>
<dbReference type="PANTHER" id="PTHR38781:SF1">
    <property type="entry name" value="ANTITOXIN DINJ-RELATED"/>
    <property type="match status" value="1"/>
</dbReference>